<dbReference type="InParanoid" id="K3XTG7"/>
<sequence length="54" mass="6573">MQTKSFKATDYRKVKDRLHFFHKREEDLALCLQYSKKVKHEMEKLIKLAKTKCT</sequence>
<dbReference type="Gramene" id="KQL03372">
    <property type="protein sequence ID" value="KQL03372"/>
    <property type="gene ID" value="SETIT_005224mg"/>
</dbReference>
<dbReference type="Proteomes" id="UP000004995">
    <property type="component" value="Unassembled WGS sequence"/>
</dbReference>
<protein>
    <submittedName>
        <fullName evidence="1">Uncharacterized protein</fullName>
    </submittedName>
</protein>
<reference evidence="1" key="2">
    <citation type="submission" date="2018-08" db="UniProtKB">
        <authorList>
            <consortium name="EnsemblPlants"/>
        </authorList>
    </citation>
    <scope>IDENTIFICATION</scope>
    <source>
        <strain evidence="1">Yugu1</strain>
    </source>
</reference>
<evidence type="ECO:0000313" key="2">
    <source>
        <dbReference type="Proteomes" id="UP000004995"/>
    </source>
</evidence>
<dbReference type="EnsemblPlants" id="KQL03372">
    <property type="protein sequence ID" value="KQL03372"/>
    <property type="gene ID" value="SETIT_005224mg"/>
</dbReference>
<organism evidence="1 2">
    <name type="scientific">Setaria italica</name>
    <name type="common">Foxtail millet</name>
    <name type="synonym">Panicum italicum</name>
    <dbReference type="NCBI Taxonomy" id="4555"/>
    <lineage>
        <taxon>Eukaryota</taxon>
        <taxon>Viridiplantae</taxon>
        <taxon>Streptophyta</taxon>
        <taxon>Embryophyta</taxon>
        <taxon>Tracheophyta</taxon>
        <taxon>Spermatophyta</taxon>
        <taxon>Magnoliopsida</taxon>
        <taxon>Liliopsida</taxon>
        <taxon>Poales</taxon>
        <taxon>Poaceae</taxon>
        <taxon>PACMAD clade</taxon>
        <taxon>Panicoideae</taxon>
        <taxon>Panicodae</taxon>
        <taxon>Paniceae</taxon>
        <taxon>Cenchrinae</taxon>
        <taxon>Setaria</taxon>
    </lineage>
</organism>
<name>K3XTG7_SETIT</name>
<evidence type="ECO:0000313" key="1">
    <source>
        <dbReference type="EnsemblPlants" id="KQL03372"/>
    </source>
</evidence>
<keyword evidence="2" id="KW-1185">Reference proteome</keyword>
<dbReference type="HOGENOM" id="CLU_3053981_0_0_1"/>
<proteinExistence type="predicted"/>
<dbReference type="AlphaFoldDB" id="K3XTG7"/>
<reference evidence="2" key="1">
    <citation type="journal article" date="2012" name="Nat. Biotechnol.">
        <title>Reference genome sequence of the model plant Setaria.</title>
        <authorList>
            <person name="Bennetzen J.L."/>
            <person name="Schmutz J."/>
            <person name="Wang H."/>
            <person name="Percifield R."/>
            <person name="Hawkins J."/>
            <person name="Pontaroli A.C."/>
            <person name="Estep M."/>
            <person name="Feng L."/>
            <person name="Vaughn J.N."/>
            <person name="Grimwood J."/>
            <person name="Jenkins J."/>
            <person name="Barry K."/>
            <person name="Lindquist E."/>
            <person name="Hellsten U."/>
            <person name="Deshpande S."/>
            <person name="Wang X."/>
            <person name="Wu X."/>
            <person name="Mitros T."/>
            <person name="Triplett J."/>
            <person name="Yang X."/>
            <person name="Ye C.Y."/>
            <person name="Mauro-Herrera M."/>
            <person name="Wang L."/>
            <person name="Li P."/>
            <person name="Sharma M."/>
            <person name="Sharma R."/>
            <person name="Ronald P.C."/>
            <person name="Panaud O."/>
            <person name="Kellogg E.A."/>
            <person name="Brutnell T.P."/>
            <person name="Doust A.N."/>
            <person name="Tuskan G.A."/>
            <person name="Rokhsar D."/>
            <person name="Devos K.M."/>
        </authorList>
    </citation>
    <scope>NUCLEOTIDE SEQUENCE [LARGE SCALE GENOMIC DNA]</scope>
    <source>
        <strain evidence="2">cv. Yugu1</strain>
    </source>
</reference>
<accession>K3XTG7</accession>
<dbReference type="EMBL" id="AGNK02002759">
    <property type="status" value="NOT_ANNOTATED_CDS"/>
    <property type="molecule type" value="Genomic_DNA"/>
</dbReference>